<dbReference type="Proteomes" id="UP000481517">
    <property type="component" value="Unassembled WGS sequence"/>
</dbReference>
<sequence>MSSEKKVAIMQPYFLPYLGYWQLINNVDTFVVYDEIEYTKKGWINRNRYLNNCSPKTFSVPLQKASDSCYIVERKVAAAAQKDLTKTRRAMESSYRKAPFFKEGMILFDKCLSHLEADNLFQFILSSINEVNTLLEIDTDVLVSSELPVSPALRSQERVITTCESLGATHYINPIGGIELYDSDTFSESGIELCFQKVQPYRYSQGCAEFVPHLSIIDVVMFNGMEGTKELLDKMDLVKTPSAKCQ</sequence>
<gene>
    <name evidence="1" type="ORF">PSI9734_01620</name>
</gene>
<proteinExistence type="predicted"/>
<dbReference type="AlphaFoldDB" id="A0A6S6WQE3"/>
<evidence type="ECO:0000313" key="1">
    <source>
        <dbReference type="EMBL" id="CAB0151207.1"/>
    </source>
</evidence>
<dbReference type="InterPro" id="IPR014985">
    <property type="entry name" value="WbqC"/>
</dbReference>
<keyword evidence="2" id="KW-1185">Reference proteome</keyword>
<accession>A0A6S6WQE3</accession>
<dbReference type="RefSeq" id="WP_173920594.1">
    <property type="nucleotide sequence ID" value="NZ_CADCXY010000003.1"/>
</dbReference>
<dbReference type="EMBL" id="CADCXY010000003">
    <property type="protein sequence ID" value="CAB0151207.1"/>
    <property type="molecule type" value="Genomic_DNA"/>
</dbReference>
<evidence type="ECO:0008006" key="3">
    <source>
        <dbReference type="Google" id="ProtNLM"/>
    </source>
</evidence>
<name>A0A6S6WQE3_9GAMM</name>
<organism evidence="1 2">
    <name type="scientific">Pseudidiomarina piscicola</name>
    <dbReference type="NCBI Taxonomy" id="2614830"/>
    <lineage>
        <taxon>Bacteria</taxon>
        <taxon>Pseudomonadati</taxon>
        <taxon>Pseudomonadota</taxon>
        <taxon>Gammaproteobacteria</taxon>
        <taxon>Alteromonadales</taxon>
        <taxon>Idiomarinaceae</taxon>
        <taxon>Pseudidiomarina</taxon>
    </lineage>
</organism>
<evidence type="ECO:0000313" key="2">
    <source>
        <dbReference type="Proteomes" id="UP000481517"/>
    </source>
</evidence>
<dbReference type="Pfam" id="PF08889">
    <property type="entry name" value="WbqC"/>
    <property type="match status" value="1"/>
</dbReference>
<reference evidence="1 2" key="1">
    <citation type="submission" date="2020-02" db="EMBL/GenBank/DDBJ databases">
        <authorList>
            <person name="Rodrigo-Torres L."/>
            <person name="Arahal R. D."/>
            <person name="Lucena T."/>
        </authorList>
    </citation>
    <scope>NUCLEOTIDE SEQUENCE [LARGE SCALE GENOMIC DNA]</scope>
    <source>
        <strain evidence="1 2">CECT 9734</strain>
    </source>
</reference>
<protein>
    <recommendedName>
        <fullName evidence="3">WbqC-like protein family protein</fullName>
    </recommendedName>
</protein>